<evidence type="ECO:0000256" key="2">
    <source>
        <dbReference type="PROSITE-ProRule" id="PRU00169"/>
    </source>
</evidence>
<dbReference type="InterPro" id="IPR050595">
    <property type="entry name" value="Bact_response_regulator"/>
</dbReference>
<evidence type="ECO:0000256" key="1">
    <source>
        <dbReference type="ARBA" id="ARBA00022553"/>
    </source>
</evidence>
<dbReference type="AlphaFoldDB" id="A0A1G1YJR2"/>
<dbReference type="InterPro" id="IPR001789">
    <property type="entry name" value="Sig_transdc_resp-reg_receiver"/>
</dbReference>
<proteinExistence type="predicted"/>
<comment type="caution">
    <text evidence="4">The sequence shown here is derived from an EMBL/GenBank/DDBJ whole genome shotgun (WGS) entry which is preliminary data.</text>
</comment>
<dbReference type="EMBL" id="MHIL01000001">
    <property type="protein sequence ID" value="OGY52521.1"/>
    <property type="molecule type" value="Genomic_DNA"/>
</dbReference>
<keyword evidence="1 2" id="KW-0597">Phosphoprotein</keyword>
<dbReference type="SUPFAM" id="SSF52172">
    <property type="entry name" value="CheY-like"/>
    <property type="match status" value="1"/>
</dbReference>
<dbReference type="Pfam" id="PF00072">
    <property type="entry name" value="Response_reg"/>
    <property type="match status" value="1"/>
</dbReference>
<organism evidence="4 5">
    <name type="scientific">Candidatus Buchananbacteria bacterium RIFCSPHIGHO2_02_FULL_56_16</name>
    <dbReference type="NCBI Taxonomy" id="1797542"/>
    <lineage>
        <taxon>Bacteria</taxon>
        <taxon>Candidatus Buchananiibacteriota</taxon>
    </lineage>
</organism>
<dbReference type="CDD" id="cd17574">
    <property type="entry name" value="REC_OmpR"/>
    <property type="match status" value="1"/>
</dbReference>
<dbReference type="Proteomes" id="UP000177310">
    <property type="component" value="Unassembled WGS sequence"/>
</dbReference>
<dbReference type="InterPro" id="IPR011006">
    <property type="entry name" value="CheY-like_superfamily"/>
</dbReference>
<dbReference type="STRING" id="1797542.A3J59_04250"/>
<dbReference type="SMART" id="SM00448">
    <property type="entry name" value="REC"/>
    <property type="match status" value="1"/>
</dbReference>
<sequence length="125" mass="13934">MTTKQPVVLLIEDDKSLIEMYQVRFQEDGFTILLAEDGATGLELARTKHPDIILLDIMLPKMDGFAVLIELKKDNATKKIPVLMMTNLGQQADIDKGKQLGADDYIVKSSLTPSQVSEKIKAFLK</sequence>
<evidence type="ECO:0000313" key="5">
    <source>
        <dbReference type="Proteomes" id="UP000177310"/>
    </source>
</evidence>
<evidence type="ECO:0000313" key="4">
    <source>
        <dbReference type="EMBL" id="OGY52521.1"/>
    </source>
</evidence>
<dbReference type="GO" id="GO:0000160">
    <property type="term" value="P:phosphorelay signal transduction system"/>
    <property type="evidence" value="ECO:0007669"/>
    <property type="project" value="InterPro"/>
</dbReference>
<dbReference type="PANTHER" id="PTHR44591:SF3">
    <property type="entry name" value="RESPONSE REGULATORY DOMAIN-CONTAINING PROTEIN"/>
    <property type="match status" value="1"/>
</dbReference>
<name>A0A1G1YJR2_9BACT</name>
<gene>
    <name evidence="4" type="ORF">A3J59_04250</name>
</gene>
<feature type="modified residue" description="4-aspartylphosphate" evidence="2">
    <location>
        <position position="56"/>
    </location>
</feature>
<reference evidence="4 5" key="1">
    <citation type="journal article" date="2016" name="Nat. Commun.">
        <title>Thousands of microbial genomes shed light on interconnected biogeochemical processes in an aquifer system.</title>
        <authorList>
            <person name="Anantharaman K."/>
            <person name="Brown C.T."/>
            <person name="Hug L.A."/>
            <person name="Sharon I."/>
            <person name="Castelle C.J."/>
            <person name="Probst A.J."/>
            <person name="Thomas B.C."/>
            <person name="Singh A."/>
            <person name="Wilkins M.J."/>
            <person name="Karaoz U."/>
            <person name="Brodie E.L."/>
            <person name="Williams K.H."/>
            <person name="Hubbard S.S."/>
            <person name="Banfield J.F."/>
        </authorList>
    </citation>
    <scope>NUCLEOTIDE SEQUENCE [LARGE SCALE GENOMIC DNA]</scope>
</reference>
<dbReference type="PROSITE" id="PS50110">
    <property type="entry name" value="RESPONSE_REGULATORY"/>
    <property type="match status" value="1"/>
</dbReference>
<dbReference type="Gene3D" id="3.40.50.2300">
    <property type="match status" value="1"/>
</dbReference>
<feature type="domain" description="Response regulatory" evidence="3">
    <location>
        <begin position="7"/>
        <end position="123"/>
    </location>
</feature>
<accession>A0A1G1YJR2</accession>
<dbReference type="PANTHER" id="PTHR44591">
    <property type="entry name" value="STRESS RESPONSE REGULATOR PROTEIN 1"/>
    <property type="match status" value="1"/>
</dbReference>
<protein>
    <recommendedName>
        <fullName evidence="3">Response regulatory domain-containing protein</fullName>
    </recommendedName>
</protein>
<evidence type="ECO:0000259" key="3">
    <source>
        <dbReference type="PROSITE" id="PS50110"/>
    </source>
</evidence>